<dbReference type="PANTHER" id="PTHR39962">
    <property type="entry name" value="BLL4848 PROTEIN"/>
    <property type="match status" value="1"/>
</dbReference>
<dbReference type="OrthoDB" id="9789836at2"/>
<evidence type="ECO:0000259" key="2">
    <source>
        <dbReference type="Pfam" id="PF17930"/>
    </source>
</evidence>
<dbReference type="Pfam" id="PF06230">
    <property type="entry name" value="LpxI_C"/>
    <property type="match status" value="1"/>
</dbReference>
<dbReference type="PANTHER" id="PTHR39962:SF1">
    <property type="entry name" value="LPXI FAMILY PROTEIN"/>
    <property type="match status" value="1"/>
</dbReference>
<dbReference type="Gene3D" id="3.40.50.20">
    <property type="match status" value="1"/>
</dbReference>
<dbReference type="InterPro" id="IPR053174">
    <property type="entry name" value="LpxI"/>
</dbReference>
<gene>
    <name evidence="3" type="ORF">SAMN05444398_101213</name>
</gene>
<dbReference type="InterPro" id="IPR043167">
    <property type="entry name" value="LpxI_C_sf"/>
</dbReference>
<dbReference type="EMBL" id="FRBR01000001">
    <property type="protein sequence ID" value="SHK98996.1"/>
    <property type="molecule type" value="Genomic_DNA"/>
</dbReference>
<evidence type="ECO:0000259" key="1">
    <source>
        <dbReference type="Pfam" id="PF06230"/>
    </source>
</evidence>
<dbReference type="RefSeq" id="WP_073031740.1">
    <property type="nucleotide sequence ID" value="NZ_BMLR01000001.1"/>
</dbReference>
<proteinExistence type="predicted"/>
<dbReference type="STRING" id="337701.SAMN05444398_101213"/>
<name>A0A1M6WZ88_9RHOB</name>
<sequence>MAGKLAILACSGGLPVRIAKAHPEAIRIGFAGVPNDLQGDVQDHRFEKMGDLFADLKDQGVDRVVFAGSLARPPLDPAAFDPTMMSLAPRLMVAMQSGDDALLSQVIAIFEEQGFAVMGAHELVPGLTAEEGLAVGAEPNEADLQDMSRAWDILMALSPLDVGQGCVVAGGQCLGIETVQGTDALLQFVAQTPEKLRRDFKGVYVKAAKRGQDLRIDMPVIGPQTIAAVARAGLAGLVIEAGRVMIVERDKTLRAVEDEGLFLAARVL</sequence>
<dbReference type="Proteomes" id="UP000183974">
    <property type="component" value="Unassembled WGS sequence"/>
</dbReference>
<keyword evidence="4" id="KW-1185">Reference proteome</keyword>
<dbReference type="Pfam" id="PF17930">
    <property type="entry name" value="LpxI_N"/>
    <property type="match status" value="1"/>
</dbReference>
<accession>A0A1M6WZ88</accession>
<organism evidence="3 4">
    <name type="scientific">Roseovarius pacificus</name>
    <dbReference type="NCBI Taxonomy" id="337701"/>
    <lineage>
        <taxon>Bacteria</taxon>
        <taxon>Pseudomonadati</taxon>
        <taxon>Pseudomonadota</taxon>
        <taxon>Alphaproteobacteria</taxon>
        <taxon>Rhodobacterales</taxon>
        <taxon>Roseobacteraceae</taxon>
        <taxon>Roseovarius</taxon>
    </lineage>
</organism>
<evidence type="ECO:0000313" key="3">
    <source>
        <dbReference type="EMBL" id="SHK98996.1"/>
    </source>
</evidence>
<dbReference type="AlphaFoldDB" id="A0A1M6WZ88"/>
<dbReference type="Gene3D" id="3.40.140.80">
    <property type="match status" value="1"/>
</dbReference>
<dbReference type="InterPro" id="IPR010415">
    <property type="entry name" value="LpxI_C"/>
</dbReference>
<feature type="domain" description="LpxI C-terminal" evidence="1">
    <location>
        <begin position="131"/>
        <end position="263"/>
    </location>
</feature>
<feature type="domain" description="LpxI N-terminal" evidence="2">
    <location>
        <begin position="4"/>
        <end position="127"/>
    </location>
</feature>
<evidence type="ECO:0000313" key="4">
    <source>
        <dbReference type="Proteomes" id="UP000183974"/>
    </source>
</evidence>
<evidence type="ECO:0008006" key="5">
    <source>
        <dbReference type="Google" id="ProtNLM"/>
    </source>
</evidence>
<dbReference type="InterPro" id="IPR041255">
    <property type="entry name" value="LpxI_N"/>
</dbReference>
<protein>
    <recommendedName>
        <fullName evidence="5">Phosphatidate cytidylyltransferase</fullName>
    </recommendedName>
</protein>
<reference evidence="3 4" key="1">
    <citation type="submission" date="2016-11" db="EMBL/GenBank/DDBJ databases">
        <authorList>
            <person name="Jaros S."/>
            <person name="Januszkiewicz K."/>
            <person name="Wedrychowicz H."/>
        </authorList>
    </citation>
    <scope>NUCLEOTIDE SEQUENCE [LARGE SCALE GENOMIC DNA]</scope>
    <source>
        <strain evidence="3 4">DSM 29589</strain>
    </source>
</reference>